<feature type="signal peptide" evidence="9">
    <location>
        <begin position="1"/>
        <end position="17"/>
    </location>
</feature>
<feature type="transmembrane region" description="Helical" evidence="8">
    <location>
        <begin position="619"/>
        <end position="643"/>
    </location>
</feature>
<dbReference type="PANTHER" id="PTHR13412">
    <property type="entry name" value="T-CELL IMMUNOMODULATORY PROTEIN HOMOLOG"/>
    <property type="match status" value="1"/>
</dbReference>
<dbReference type="InterPro" id="IPR024881">
    <property type="entry name" value="Tip"/>
</dbReference>
<dbReference type="Proteomes" id="UP000663827">
    <property type="component" value="Unassembled WGS sequence"/>
</dbReference>
<evidence type="ECO:0000259" key="10">
    <source>
        <dbReference type="Pfam" id="PF23122"/>
    </source>
</evidence>
<reference evidence="11" key="1">
    <citation type="submission" date="2021-01" db="EMBL/GenBank/DDBJ databases">
        <authorList>
            <person name="Kaushik A."/>
        </authorList>
    </citation>
    <scope>NUCLEOTIDE SEQUENCE</scope>
    <source>
        <strain evidence="11">AG5</strain>
    </source>
</reference>
<organism evidence="11 12">
    <name type="scientific">Rhizoctonia solani</name>
    <dbReference type="NCBI Taxonomy" id="456999"/>
    <lineage>
        <taxon>Eukaryota</taxon>
        <taxon>Fungi</taxon>
        <taxon>Dikarya</taxon>
        <taxon>Basidiomycota</taxon>
        <taxon>Agaricomycotina</taxon>
        <taxon>Agaricomycetes</taxon>
        <taxon>Cantharellales</taxon>
        <taxon>Ceratobasidiaceae</taxon>
        <taxon>Rhizoctonia</taxon>
    </lineage>
</organism>
<comment type="subcellular location">
    <subcellularLocation>
        <location evidence="1">Membrane</location>
        <topology evidence="1">Single-pass type I membrane protein</topology>
    </subcellularLocation>
</comment>
<keyword evidence="7" id="KW-0325">Glycoprotein</keyword>
<dbReference type="Pfam" id="PF13517">
    <property type="entry name" value="FG-GAP_3"/>
    <property type="match status" value="1"/>
</dbReference>
<name>A0A8H3E0V1_9AGAM</name>
<accession>A0A8H3E0V1</accession>
<dbReference type="InterPro" id="IPR057089">
    <property type="entry name" value="C2_TIP"/>
</dbReference>
<dbReference type="AlphaFoldDB" id="A0A8H3E0V1"/>
<proteinExistence type="inferred from homology"/>
<keyword evidence="3 8" id="KW-0812">Transmembrane</keyword>
<evidence type="ECO:0000256" key="8">
    <source>
        <dbReference type="SAM" id="Phobius"/>
    </source>
</evidence>
<evidence type="ECO:0000256" key="7">
    <source>
        <dbReference type="ARBA" id="ARBA00023180"/>
    </source>
</evidence>
<evidence type="ECO:0000256" key="9">
    <source>
        <dbReference type="SAM" id="SignalP"/>
    </source>
</evidence>
<dbReference type="Pfam" id="PF23122">
    <property type="entry name" value="C2_ITFG1"/>
    <property type="match status" value="1"/>
</dbReference>
<gene>
    <name evidence="11" type="ORF">RDB_LOCUS111790</name>
</gene>
<evidence type="ECO:0000256" key="6">
    <source>
        <dbReference type="ARBA" id="ARBA00023136"/>
    </source>
</evidence>
<comment type="similarity">
    <text evidence="2">Belongs to the TIP family.</text>
</comment>
<keyword evidence="5 8" id="KW-1133">Transmembrane helix</keyword>
<evidence type="ECO:0000256" key="3">
    <source>
        <dbReference type="ARBA" id="ARBA00022692"/>
    </source>
</evidence>
<evidence type="ECO:0000313" key="11">
    <source>
        <dbReference type="EMBL" id="CAE7176009.1"/>
    </source>
</evidence>
<keyword evidence="6 8" id="KW-0472">Membrane</keyword>
<dbReference type="InterPro" id="IPR013517">
    <property type="entry name" value="FG-GAP"/>
</dbReference>
<keyword evidence="4 9" id="KW-0732">Signal</keyword>
<evidence type="ECO:0000256" key="2">
    <source>
        <dbReference type="ARBA" id="ARBA00006496"/>
    </source>
</evidence>
<dbReference type="GO" id="GO:0005886">
    <property type="term" value="C:plasma membrane"/>
    <property type="evidence" value="ECO:0007669"/>
    <property type="project" value="TreeGrafter"/>
</dbReference>
<dbReference type="PANTHER" id="PTHR13412:SF0">
    <property type="entry name" value="T-CELL IMMUNOMODULATORY PROTEIN"/>
    <property type="match status" value="1"/>
</dbReference>
<feature type="domain" description="T-cell immunomodulatory protein TIP C2" evidence="10">
    <location>
        <begin position="519"/>
        <end position="613"/>
    </location>
</feature>
<sequence length="665" mass="71301">MKLRILGLLALSSTAVALWPFPAKRFKSNALIFAGELGLGGVEGRVVAFGDLNGDQFSERRSTEGRCMDAFSYTHSTTVSSFITGHIVNVVPADFNYDGRLDVLLMAIGKDEKQLDLSIHLGDGHNANFSLPRAVSPSGLAHPVVLDSDGNMRLNMLGVDPDGEMRLWRNNDDTSGSFTLTSSPLSNRACKLADPHSSAVVDFNGDCLADLFLSCEDQAFQIWTRSPGSQGGYVLAREGKLPKGAGPVSFADMDRDGTLDMVFPVCNSFSSKTGIGLDCAIHIAYNKQTPLCPSAGGISGGTKSKCRSPGNLCVADDAFGFDFGDKAGDAYSIIPLSSVLPKHNSLLLTDTSHTPPLPISLHIGDANLDGFPDILAVAVGEESIERVPVLLFSVPGKEGPSVSAKVLGAEPSMQQLFGAAGNVTAAASPARHHRRFFKSITHGAEPLAQITDARGVAFVDLDEDGTLDILVQRNGAQTGSRIAFIQNNFFQDAFFLKAIVLNGACPSGMCEKSSGKYKPFGATNPGASFKYTVLDTRGERSAAFGTQLPQTGYQALHTPYAFLGLGRTNNYIESLTAGSTSPQSATTLEGVIPNSKLVLNPNADGTDWRRELFLRPGEWMWWVLFTLVGATIVLFVVVVVLHISEKREDERERKKALHHINFDAL</sequence>
<evidence type="ECO:0000256" key="1">
    <source>
        <dbReference type="ARBA" id="ARBA00004479"/>
    </source>
</evidence>
<evidence type="ECO:0000256" key="4">
    <source>
        <dbReference type="ARBA" id="ARBA00022729"/>
    </source>
</evidence>
<evidence type="ECO:0000313" key="12">
    <source>
        <dbReference type="Proteomes" id="UP000663827"/>
    </source>
</evidence>
<dbReference type="SUPFAM" id="SSF69318">
    <property type="entry name" value="Integrin alpha N-terminal domain"/>
    <property type="match status" value="1"/>
</dbReference>
<evidence type="ECO:0000256" key="5">
    <source>
        <dbReference type="ARBA" id="ARBA00022989"/>
    </source>
</evidence>
<dbReference type="EMBL" id="CAJNJQ010002455">
    <property type="protein sequence ID" value="CAE7176009.1"/>
    <property type="molecule type" value="Genomic_DNA"/>
</dbReference>
<dbReference type="InterPro" id="IPR028994">
    <property type="entry name" value="Integrin_alpha_N"/>
</dbReference>
<feature type="chain" id="PRO_5034694425" description="T-cell immunomodulatory protein TIP C2 domain-containing protein" evidence="9">
    <location>
        <begin position="18"/>
        <end position="665"/>
    </location>
</feature>
<protein>
    <recommendedName>
        <fullName evidence="10">T-cell immunomodulatory protein TIP C2 domain-containing protein</fullName>
    </recommendedName>
</protein>
<comment type="caution">
    <text evidence="11">The sequence shown here is derived from an EMBL/GenBank/DDBJ whole genome shotgun (WGS) entry which is preliminary data.</text>
</comment>